<dbReference type="EMBL" id="JAGSND010000009">
    <property type="protein sequence ID" value="MBR0598869.1"/>
    <property type="molecule type" value="Genomic_DNA"/>
</dbReference>
<feature type="transmembrane region" description="Helical" evidence="1">
    <location>
        <begin position="129"/>
        <end position="149"/>
    </location>
</feature>
<sequence length="192" mass="22340">MTYLFLGLAAFPLFFLYDINSIIFKRKVLQGCFFIGIMLLILSTGGMIAASWSQMEFNVLRIILSGILALFFFLLLIYTLFFALPFQETYIQSQGLPKVCKKGVYALCRHPGVLWFAGFYLFLGLTFMMPLLLAAGILFSLLNLLYVMFQDRWTFMKSFEDYGEYKKSTPFLLPNYESIKSCIHTLHEERRR</sequence>
<keyword evidence="3" id="KW-1185">Reference proteome</keyword>
<evidence type="ECO:0000313" key="3">
    <source>
        <dbReference type="Proteomes" id="UP000675664"/>
    </source>
</evidence>
<keyword evidence="1" id="KW-0812">Transmembrane</keyword>
<keyword evidence="1" id="KW-0472">Membrane</keyword>
<feature type="transmembrane region" description="Helical" evidence="1">
    <location>
        <begin position="59"/>
        <end position="84"/>
    </location>
</feature>
<reference evidence="2" key="1">
    <citation type="submission" date="2021-04" db="EMBL/GenBank/DDBJ databases">
        <title>Sinoanaerobacter chloroacetimidivorans sp. nov., an obligate anaerobic bacterium isolated from anaerobic sludge.</title>
        <authorList>
            <person name="Bao Y."/>
        </authorList>
    </citation>
    <scope>NUCLEOTIDE SEQUENCE</scope>
    <source>
        <strain evidence="2">BAD-6</strain>
    </source>
</reference>
<evidence type="ECO:0000256" key="1">
    <source>
        <dbReference type="SAM" id="Phobius"/>
    </source>
</evidence>
<evidence type="ECO:0008006" key="4">
    <source>
        <dbReference type="Google" id="ProtNLM"/>
    </source>
</evidence>
<dbReference type="RefSeq" id="WP_227018998.1">
    <property type="nucleotide sequence ID" value="NZ_JAGSND010000009.1"/>
</dbReference>
<comment type="caution">
    <text evidence="2">The sequence shown here is derived from an EMBL/GenBank/DDBJ whole genome shotgun (WGS) entry which is preliminary data.</text>
</comment>
<reference evidence="2" key="2">
    <citation type="submission" date="2021-04" db="EMBL/GenBank/DDBJ databases">
        <authorList>
            <person name="Liu J."/>
        </authorList>
    </citation>
    <scope>NUCLEOTIDE SEQUENCE</scope>
    <source>
        <strain evidence="2">BAD-6</strain>
    </source>
</reference>
<gene>
    <name evidence="2" type="ORF">KCX82_13340</name>
</gene>
<protein>
    <recommendedName>
        <fullName evidence="4">Protein-S-isoprenylcysteine O-methyltransferase Ste14</fullName>
    </recommendedName>
</protein>
<name>A0A8J8B232_9FIRM</name>
<evidence type="ECO:0000313" key="2">
    <source>
        <dbReference type="EMBL" id="MBR0598869.1"/>
    </source>
</evidence>
<dbReference type="Proteomes" id="UP000675664">
    <property type="component" value="Unassembled WGS sequence"/>
</dbReference>
<proteinExistence type="predicted"/>
<dbReference type="Gene3D" id="1.20.120.1630">
    <property type="match status" value="1"/>
</dbReference>
<feature type="transmembrane region" description="Helical" evidence="1">
    <location>
        <begin position="6"/>
        <end position="24"/>
    </location>
</feature>
<feature type="transmembrane region" description="Helical" evidence="1">
    <location>
        <begin position="31"/>
        <end position="53"/>
    </location>
</feature>
<accession>A0A8J8B232</accession>
<keyword evidence="1" id="KW-1133">Transmembrane helix</keyword>
<organism evidence="2 3">
    <name type="scientific">Sinanaerobacter chloroacetimidivorans</name>
    <dbReference type="NCBI Taxonomy" id="2818044"/>
    <lineage>
        <taxon>Bacteria</taxon>
        <taxon>Bacillati</taxon>
        <taxon>Bacillota</taxon>
        <taxon>Clostridia</taxon>
        <taxon>Peptostreptococcales</taxon>
        <taxon>Anaerovoracaceae</taxon>
        <taxon>Sinanaerobacter</taxon>
    </lineage>
</organism>
<dbReference type="AlphaFoldDB" id="A0A8J8B232"/>
<feature type="transmembrane region" description="Helical" evidence="1">
    <location>
        <begin position="104"/>
        <end position="123"/>
    </location>
</feature>